<keyword evidence="12" id="KW-1185">Reference proteome</keyword>
<keyword evidence="8 10" id="KW-0472">Membrane</keyword>
<keyword evidence="6 10" id="KW-0812">Transmembrane</keyword>
<evidence type="ECO:0000256" key="4">
    <source>
        <dbReference type="ARBA" id="ARBA00022448"/>
    </source>
</evidence>
<accession>A0A2R8BHK9</accession>
<keyword evidence="4" id="KW-0813">Transport</keyword>
<dbReference type="RefSeq" id="WP_108829538.1">
    <property type="nucleotide sequence ID" value="NZ_OMOR01000001.1"/>
</dbReference>
<evidence type="ECO:0000313" key="12">
    <source>
        <dbReference type="Proteomes" id="UP000244880"/>
    </source>
</evidence>
<dbReference type="PIRSF" id="PIRSF006603">
    <property type="entry name" value="DinF"/>
    <property type="match status" value="1"/>
</dbReference>
<dbReference type="GO" id="GO:0042910">
    <property type="term" value="F:xenobiotic transmembrane transporter activity"/>
    <property type="evidence" value="ECO:0007669"/>
    <property type="project" value="InterPro"/>
</dbReference>
<feature type="transmembrane region" description="Helical" evidence="10">
    <location>
        <begin position="248"/>
        <end position="279"/>
    </location>
</feature>
<proteinExistence type="inferred from homology"/>
<evidence type="ECO:0000256" key="6">
    <source>
        <dbReference type="ARBA" id="ARBA00022692"/>
    </source>
</evidence>
<feature type="transmembrane region" description="Helical" evidence="10">
    <location>
        <begin position="373"/>
        <end position="396"/>
    </location>
</feature>
<sequence>MSHTDPKGVVAPQTRTDNIYLQGSLGALFLKTAAPIMLVMVVNGLFTIVDAYFLGVYVGADAVIAVTLMFPLYMMIVALSTLVGNGFSSVYARYLGANKQQAATDVFASALQLSVLISGILIVGFVVFGWSLALQVAAGDAGLAALGHLYIAIMIFGAPLTFVYAVNLDAVRAEGLLPFMAAVTMASALMNIFFDWLFIVPFDMGVAGSAYGTLLSQLLAACVILLYRRRNPRAVPLRLLRTQARHWIEMLALGAPSSLGYVGLSLSAGVTLFSLQIWAADMFETTSGAFGILTRLMTFTFLPLLGLSLAFQTIVGNNYGAGAMDRVGQAVRIALVAAFIYCATMQGLFLLLAPSLGGIFVDDIGIQLELARIIPVATLTLILFGPLMMIATYFQAIGDAARAAILGLSRTYVFAIPLTFALPFVMGEWGIWYAGAVAEGLVLATCILVLWQLRRSSARPAVKA</sequence>
<dbReference type="Proteomes" id="UP000244880">
    <property type="component" value="Unassembled WGS sequence"/>
</dbReference>
<feature type="transmembrane region" description="Helical" evidence="10">
    <location>
        <begin position="72"/>
        <end position="94"/>
    </location>
</feature>
<feature type="transmembrane region" description="Helical" evidence="10">
    <location>
        <begin position="142"/>
        <end position="164"/>
    </location>
</feature>
<name>A0A2R8BHK9_9RHOB</name>
<feature type="transmembrane region" description="Helical" evidence="10">
    <location>
        <begin position="176"/>
        <end position="199"/>
    </location>
</feature>
<dbReference type="PANTHER" id="PTHR43823">
    <property type="entry name" value="SPORULATION PROTEIN YKVU"/>
    <property type="match status" value="1"/>
</dbReference>
<dbReference type="Pfam" id="PF01554">
    <property type="entry name" value="MatE"/>
    <property type="match status" value="2"/>
</dbReference>
<evidence type="ECO:0000256" key="8">
    <source>
        <dbReference type="ARBA" id="ARBA00023136"/>
    </source>
</evidence>
<evidence type="ECO:0000256" key="9">
    <source>
        <dbReference type="ARBA" id="ARBA00023251"/>
    </source>
</evidence>
<evidence type="ECO:0000313" key="11">
    <source>
        <dbReference type="EMBL" id="SPH22614.1"/>
    </source>
</evidence>
<feature type="transmembrane region" description="Helical" evidence="10">
    <location>
        <begin position="205"/>
        <end position="227"/>
    </location>
</feature>
<comment type="similarity">
    <text evidence="2">Belongs to the multi antimicrobial extrusion (MATE) (TC 2.A.66.1) family. MepA subfamily.</text>
</comment>
<organism evidence="11 12">
    <name type="scientific">Ascidiaceihabitans donghaensis</name>
    <dbReference type="NCBI Taxonomy" id="1510460"/>
    <lineage>
        <taxon>Bacteria</taxon>
        <taxon>Pseudomonadati</taxon>
        <taxon>Pseudomonadota</taxon>
        <taxon>Alphaproteobacteria</taxon>
        <taxon>Rhodobacterales</taxon>
        <taxon>Paracoccaceae</taxon>
        <taxon>Ascidiaceihabitans</taxon>
    </lineage>
</organism>
<feature type="transmembrane region" description="Helical" evidence="10">
    <location>
        <begin position="431"/>
        <end position="451"/>
    </location>
</feature>
<dbReference type="PANTHER" id="PTHR43823:SF3">
    <property type="entry name" value="MULTIDRUG EXPORT PROTEIN MEPA"/>
    <property type="match status" value="1"/>
</dbReference>
<dbReference type="AlphaFoldDB" id="A0A2R8BHK9"/>
<keyword evidence="5" id="KW-1003">Cell membrane</keyword>
<evidence type="ECO:0000256" key="10">
    <source>
        <dbReference type="SAM" id="Phobius"/>
    </source>
</evidence>
<feature type="transmembrane region" description="Helical" evidence="10">
    <location>
        <begin position="333"/>
        <end position="353"/>
    </location>
</feature>
<evidence type="ECO:0000256" key="7">
    <source>
        <dbReference type="ARBA" id="ARBA00022989"/>
    </source>
</evidence>
<dbReference type="GO" id="GO:0005886">
    <property type="term" value="C:plasma membrane"/>
    <property type="evidence" value="ECO:0007669"/>
    <property type="project" value="UniProtKB-SubCell"/>
</dbReference>
<evidence type="ECO:0000256" key="2">
    <source>
        <dbReference type="ARBA" id="ARBA00008417"/>
    </source>
</evidence>
<feature type="transmembrane region" description="Helical" evidence="10">
    <location>
        <begin position="403"/>
        <end position="425"/>
    </location>
</feature>
<feature type="transmembrane region" description="Helical" evidence="10">
    <location>
        <begin position="299"/>
        <end position="321"/>
    </location>
</feature>
<dbReference type="InterPro" id="IPR002528">
    <property type="entry name" value="MATE_fam"/>
</dbReference>
<feature type="transmembrane region" description="Helical" evidence="10">
    <location>
        <begin position="106"/>
        <end position="130"/>
    </location>
</feature>
<evidence type="ECO:0000256" key="5">
    <source>
        <dbReference type="ARBA" id="ARBA00022475"/>
    </source>
</evidence>
<keyword evidence="9" id="KW-0046">Antibiotic resistance</keyword>
<protein>
    <recommendedName>
        <fullName evidence="3">Multidrug export protein MepA</fullName>
    </recommendedName>
</protein>
<dbReference type="GO" id="GO:0015297">
    <property type="term" value="F:antiporter activity"/>
    <property type="evidence" value="ECO:0007669"/>
    <property type="project" value="InterPro"/>
</dbReference>
<dbReference type="InterPro" id="IPR045070">
    <property type="entry name" value="MATE_MepA-like"/>
</dbReference>
<gene>
    <name evidence="11" type="primary">mepA_3</name>
    <name evidence="11" type="ORF">ASD8599_03357</name>
</gene>
<dbReference type="GO" id="GO:0046677">
    <property type="term" value="P:response to antibiotic"/>
    <property type="evidence" value="ECO:0007669"/>
    <property type="project" value="UniProtKB-KW"/>
</dbReference>
<dbReference type="CDD" id="cd13143">
    <property type="entry name" value="MATE_MepA_like"/>
    <property type="match status" value="1"/>
</dbReference>
<reference evidence="11 12" key="1">
    <citation type="submission" date="2018-03" db="EMBL/GenBank/DDBJ databases">
        <authorList>
            <person name="Keele B.F."/>
        </authorList>
    </citation>
    <scope>NUCLEOTIDE SEQUENCE [LARGE SCALE GENOMIC DNA]</scope>
    <source>
        <strain evidence="11 12">CECT 8599</strain>
    </source>
</reference>
<feature type="transmembrane region" description="Helical" evidence="10">
    <location>
        <begin position="36"/>
        <end position="60"/>
    </location>
</feature>
<dbReference type="InterPro" id="IPR048279">
    <property type="entry name" value="MdtK-like"/>
</dbReference>
<dbReference type="InterPro" id="IPR051327">
    <property type="entry name" value="MATE_MepA_subfamily"/>
</dbReference>
<evidence type="ECO:0000256" key="3">
    <source>
        <dbReference type="ARBA" id="ARBA00022106"/>
    </source>
</evidence>
<comment type="subcellular location">
    <subcellularLocation>
        <location evidence="1">Cell inner membrane</location>
        <topology evidence="1">Multi-pass membrane protein</topology>
    </subcellularLocation>
</comment>
<keyword evidence="7 10" id="KW-1133">Transmembrane helix</keyword>
<dbReference type="OrthoDB" id="7805940at2"/>
<dbReference type="EMBL" id="OMOR01000001">
    <property type="protein sequence ID" value="SPH22614.1"/>
    <property type="molecule type" value="Genomic_DNA"/>
</dbReference>
<evidence type="ECO:0000256" key="1">
    <source>
        <dbReference type="ARBA" id="ARBA00004429"/>
    </source>
</evidence>